<evidence type="ECO:0000256" key="1">
    <source>
        <dbReference type="ARBA" id="ARBA00012493"/>
    </source>
</evidence>
<proteinExistence type="predicted"/>
<name>A0A540K920_MALBA</name>
<evidence type="ECO:0000256" key="8">
    <source>
        <dbReference type="ARBA" id="ARBA00022918"/>
    </source>
</evidence>
<dbReference type="PANTHER" id="PTHR37984">
    <property type="entry name" value="PROTEIN CBG26694"/>
    <property type="match status" value="1"/>
</dbReference>
<feature type="domain" description="Reverse transcriptase" evidence="9">
    <location>
        <begin position="395"/>
        <end position="574"/>
    </location>
</feature>
<dbReference type="PROSITE" id="PS50878">
    <property type="entry name" value="RT_POL"/>
    <property type="match status" value="1"/>
</dbReference>
<evidence type="ECO:0000256" key="3">
    <source>
        <dbReference type="ARBA" id="ARBA00022679"/>
    </source>
</evidence>
<evidence type="ECO:0000259" key="9">
    <source>
        <dbReference type="PROSITE" id="PS50878"/>
    </source>
</evidence>
<dbReference type="Proteomes" id="UP000315295">
    <property type="component" value="Unassembled WGS sequence"/>
</dbReference>
<sequence length="770" mass="86593">MTPGLLKSCFIGGLKPEIRHDVKLLRPFDVHEAIAYAQQVDAKLAELKVRSFSRNISSASQFKPTQLSDITNTPKNEHSSRNENFRRLTAAKIEFRRKNRLCFNCDEKFSREHVCADPKRQVLLIDVYDNGDLIEHQSDDSEEPEVIACAVYGIPAPKSIRTMKINGLVLNCPAIFLVDSGSSHNFIDISLVKKLKGHLDTSHPFTVKIANGGSLTSTGCLAQVSIRIQHYAAVLDFYALPLGGCDIVLGVQWLRTLGPVLWDFDKMIMQFVIGTTTFSISSPQPQEPQSISSLQMDKLLTHDHCLGAALFVLQVGADKTVPSPQSQLNATQDSDLQVLLAKYQSIFQSPSGLPPSRNHDHRIPLLEGCKPPSARPYKYGPFQKTEIEKCVKELLESGFIRPSHSPFSSPVLLVKKKEGTWRMCMDYRALNLLTIKDKYPIPLIDEFLDELFGAQYFSKLDLRSGYHQIRMHLADIEKTAFRTHEGHYEFLVMPFGLTNAPASFQSLMNEIFRPYLRKFILVFFDDILIYSTSWELHLQHVSIALSVLELHHLFVKLSKCAFGKQQIEYLGHIVSQNGVAADPSKLNAIADWPLPTSVKALRGFLGLTGYYRKFIPQFGRISAPLTQLTKKDGFKWSPAATAAFQELKNAMLSPQVLALPNFSKPFVIESDASGVGIGVVLQQGGRPIAFTSQVLGPKNQALSAYEREMLAVVHAVKKWQSYLLGSHFIIQTDHHSLKYFLQNRANSPFQQKWVSKLLGFDYEIQYRKGQ</sequence>
<dbReference type="AlphaFoldDB" id="A0A540K920"/>
<keyword evidence="5" id="KW-0540">Nuclease</keyword>
<reference evidence="10 11" key="1">
    <citation type="journal article" date="2019" name="G3 (Bethesda)">
        <title>Sequencing of a Wild Apple (Malus baccata) Genome Unravels the Differences Between Cultivated and Wild Apple Species Regarding Disease Resistance and Cold Tolerance.</title>
        <authorList>
            <person name="Chen X."/>
        </authorList>
    </citation>
    <scope>NUCLEOTIDE SEQUENCE [LARGE SCALE GENOMIC DNA]</scope>
    <source>
        <strain evidence="11">cv. Shandingzi</strain>
        <tissue evidence="10">Leaves</tissue>
    </source>
</reference>
<keyword evidence="4" id="KW-0548">Nucleotidyltransferase</keyword>
<keyword evidence="7" id="KW-0378">Hydrolase</keyword>
<dbReference type="STRING" id="106549.A0A540K920"/>
<evidence type="ECO:0000256" key="7">
    <source>
        <dbReference type="ARBA" id="ARBA00022801"/>
    </source>
</evidence>
<evidence type="ECO:0000313" key="11">
    <source>
        <dbReference type="Proteomes" id="UP000315295"/>
    </source>
</evidence>
<evidence type="ECO:0000313" key="10">
    <source>
        <dbReference type="EMBL" id="TQD70724.1"/>
    </source>
</evidence>
<dbReference type="CDD" id="cd09274">
    <property type="entry name" value="RNase_HI_RT_Ty3"/>
    <property type="match status" value="1"/>
</dbReference>
<keyword evidence="2" id="KW-0645">Protease</keyword>
<dbReference type="InterPro" id="IPR043502">
    <property type="entry name" value="DNA/RNA_pol_sf"/>
</dbReference>
<dbReference type="Gene3D" id="3.10.10.10">
    <property type="entry name" value="HIV Type 1 Reverse Transcriptase, subunit A, domain 1"/>
    <property type="match status" value="1"/>
</dbReference>
<accession>A0A540K920</accession>
<dbReference type="GO" id="GO:0004519">
    <property type="term" value="F:endonuclease activity"/>
    <property type="evidence" value="ECO:0007669"/>
    <property type="project" value="UniProtKB-KW"/>
</dbReference>
<dbReference type="Pfam" id="PF17917">
    <property type="entry name" value="RT_RNaseH"/>
    <property type="match status" value="1"/>
</dbReference>
<dbReference type="GO" id="GO:0008233">
    <property type="term" value="F:peptidase activity"/>
    <property type="evidence" value="ECO:0007669"/>
    <property type="project" value="UniProtKB-KW"/>
</dbReference>
<dbReference type="Gene3D" id="3.10.20.370">
    <property type="match status" value="1"/>
</dbReference>
<dbReference type="GO" id="GO:0003964">
    <property type="term" value="F:RNA-directed DNA polymerase activity"/>
    <property type="evidence" value="ECO:0007669"/>
    <property type="project" value="UniProtKB-KW"/>
</dbReference>
<dbReference type="SUPFAM" id="SSF50630">
    <property type="entry name" value="Acid proteases"/>
    <property type="match status" value="1"/>
</dbReference>
<dbReference type="InterPro" id="IPR021109">
    <property type="entry name" value="Peptidase_aspartic_dom_sf"/>
</dbReference>
<dbReference type="GO" id="GO:0006508">
    <property type="term" value="P:proteolysis"/>
    <property type="evidence" value="ECO:0007669"/>
    <property type="project" value="UniProtKB-KW"/>
</dbReference>
<dbReference type="CDD" id="cd01647">
    <property type="entry name" value="RT_LTR"/>
    <property type="match status" value="1"/>
</dbReference>
<dbReference type="PANTHER" id="PTHR37984:SF5">
    <property type="entry name" value="PROTEIN NYNRIN-LIKE"/>
    <property type="match status" value="1"/>
</dbReference>
<dbReference type="CDD" id="cd00303">
    <property type="entry name" value="retropepsin_like"/>
    <property type="match status" value="1"/>
</dbReference>
<protein>
    <recommendedName>
        <fullName evidence="1">RNA-directed DNA polymerase</fullName>
        <ecNumber evidence="1">2.7.7.49</ecNumber>
    </recommendedName>
</protein>
<evidence type="ECO:0000256" key="2">
    <source>
        <dbReference type="ARBA" id="ARBA00022670"/>
    </source>
</evidence>
<comment type="caution">
    <text evidence="10">The sequence shown here is derived from an EMBL/GenBank/DDBJ whole genome shotgun (WGS) entry which is preliminary data.</text>
</comment>
<dbReference type="EMBL" id="VIEB01001703">
    <property type="protein sequence ID" value="TQD70724.1"/>
    <property type="molecule type" value="Genomic_DNA"/>
</dbReference>
<keyword evidence="6" id="KW-0255">Endonuclease</keyword>
<evidence type="ECO:0000256" key="5">
    <source>
        <dbReference type="ARBA" id="ARBA00022722"/>
    </source>
</evidence>
<dbReference type="FunFam" id="3.10.10.10:FF:000007">
    <property type="entry name" value="Retrovirus-related Pol polyprotein from transposon 17.6-like Protein"/>
    <property type="match status" value="1"/>
</dbReference>
<dbReference type="Pfam" id="PF00078">
    <property type="entry name" value="RVT_1"/>
    <property type="match status" value="1"/>
</dbReference>
<evidence type="ECO:0000256" key="6">
    <source>
        <dbReference type="ARBA" id="ARBA00022759"/>
    </source>
</evidence>
<keyword evidence="3" id="KW-0808">Transferase</keyword>
<dbReference type="SUPFAM" id="SSF56672">
    <property type="entry name" value="DNA/RNA polymerases"/>
    <property type="match status" value="1"/>
</dbReference>
<dbReference type="InterPro" id="IPR000477">
    <property type="entry name" value="RT_dom"/>
</dbReference>
<dbReference type="InterPro" id="IPR050951">
    <property type="entry name" value="Retrovirus_Pol_polyprotein"/>
</dbReference>
<evidence type="ECO:0000256" key="4">
    <source>
        <dbReference type="ARBA" id="ARBA00022695"/>
    </source>
</evidence>
<dbReference type="InterPro" id="IPR043128">
    <property type="entry name" value="Rev_trsase/Diguanyl_cyclase"/>
</dbReference>
<dbReference type="Gene3D" id="3.30.70.270">
    <property type="match status" value="2"/>
</dbReference>
<dbReference type="EC" id="2.7.7.49" evidence="1"/>
<dbReference type="InterPro" id="IPR041373">
    <property type="entry name" value="RT_RNaseH"/>
</dbReference>
<dbReference type="Gene3D" id="2.40.70.10">
    <property type="entry name" value="Acid Proteases"/>
    <property type="match status" value="1"/>
</dbReference>
<keyword evidence="11" id="KW-1185">Reference proteome</keyword>
<gene>
    <name evidence="10" type="ORF">C1H46_043741</name>
</gene>
<dbReference type="FunFam" id="3.30.70.270:FF:000020">
    <property type="entry name" value="Transposon Tf2-6 polyprotein-like Protein"/>
    <property type="match status" value="1"/>
</dbReference>
<dbReference type="Pfam" id="PF08284">
    <property type="entry name" value="RVP_2"/>
    <property type="match status" value="1"/>
</dbReference>
<keyword evidence="8" id="KW-0695">RNA-directed DNA polymerase</keyword>
<organism evidence="10 11">
    <name type="scientific">Malus baccata</name>
    <name type="common">Siberian crab apple</name>
    <name type="synonym">Pyrus baccata</name>
    <dbReference type="NCBI Taxonomy" id="106549"/>
    <lineage>
        <taxon>Eukaryota</taxon>
        <taxon>Viridiplantae</taxon>
        <taxon>Streptophyta</taxon>
        <taxon>Embryophyta</taxon>
        <taxon>Tracheophyta</taxon>
        <taxon>Spermatophyta</taxon>
        <taxon>Magnoliopsida</taxon>
        <taxon>eudicotyledons</taxon>
        <taxon>Gunneridae</taxon>
        <taxon>Pentapetalae</taxon>
        <taxon>rosids</taxon>
        <taxon>fabids</taxon>
        <taxon>Rosales</taxon>
        <taxon>Rosaceae</taxon>
        <taxon>Amygdaloideae</taxon>
        <taxon>Maleae</taxon>
        <taxon>Malus</taxon>
    </lineage>
</organism>